<keyword evidence="3" id="KW-1185">Reference proteome</keyword>
<dbReference type="Proteomes" id="UP001499843">
    <property type="component" value="Unassembled WGS sequence"/>
</dbReference>
<protein>
    <recommendedName>
        <fullName evidence="4">Regulatory protein</fullName>
    </recommendedName>
</protein>
<evidence type="ECO:0000313" key="3">
    <source>
        <dbReference type="Proteomes" id="UP001499843"/>
    </source>
</evidence>
<organism evidence="2 3">
    <name type="scientific">Nonomuraea monospora</name>
    <dbReference type="NCBI Taxonomy" id="568818"/>
    <lineage>
        <taxon>Bacteria</taxon>
        <taxon>Bacillati</taxon>
        <taxon>Actinomycetota</taxon>
        <taxon>Actinomycetes</taxon>
        <taxon>Streptosporangiales</taxon>
        <taxon>Streptosporangiaceae</taxon>
        <taxon>Nonomuraea</taxon>
    </lineage>
</organism>
<proteinExistence type="predicted"/>
<reference evidence="2 3" key="1">
    <citation type="journal article" date="2019" name="Int. J. Syst. Evol. Microbiol.">
        <title>The Global Catalogue of Microorganisms (GCM) 10K type strain sequencing project: providing services to taxonomists for standard genome sequencing and annotation.</title>
        <authorList>
            <consortium name="The Broad Institute Genomics Platform"/>
            <consortium name="The Broad Institute Genome Sequencing Center for Infectious Disease"/>
            <person name="Wu L."/>
            <person name="Ma J."/>
        </authorList>
    </citation>
    <scope>NUCLEOTIDE SEQUENCE [LARGE SCALE GENOMIC DNA]</scope>
    <source>
        <strain evidence="2 3">JCM 16114</strain>
    </source>
</reference>
<dbReference type="Gene3D" id="3.30.565.10">
    <property type="entry name" value="Histidine kinase-like ATPase, C-terminal domain"/>
    <property type="match status" value="1"/>
</dbReference>
<evidence type="ECO:0000256" key="1">
    <source>
        <dbReference type="SAM" id="MobiDB-lite"/>
    </source>
</evidence>
<dbReference type="InterPro" id="IPR036890">
    <property type="entry name" value="HATPase_C_sf"/>
</dbReference>
<name>A0ABN3C7B4_9ACTN</name>
<gene>
    <name evidence="2" type="ORF">GCM10009850_007630</name>
</gene>
<dbReference type="EMBL" id="BAAAQX010000002">
    <property type="protein sequence ID" value="GAA2205230.1"/>
    <property type="molecule type" value="Genomic_DNA"/>
</dbReference>
<accession>A0ABN3C7B4</accession>
<feature type="region of interest" description="Disordered" evidence="1">
    <location>
        <begin position="1"/>
        <end position="24"/>
    </location>
</feature>
<evidence type="ECO:0000313" key="2">
    <source>
        <dbReference type="EMBL" id="GAA2205230.1"/>
    </source>
</evidence>
<sequence>MRIVVTDAGARTIPQPRLSEDHEDHGRGLILVEAQATRWGTQPGSLGTSVWAEVLTVDAAPSKRAANVPADVVGE</sequence>
<evidence type="ECO:0008006" key="4">
    <source>
        <dbReference type="Google" id="ProtNLM"/>
    </source>
</evidence>
<comment type="caution">
    <text evidence="2">The sequence shown here is derived from an EMBL/GenBank/DDBJ whole genome shotgun (WGS) entry which is preliminary data.</text>
</comment>